<organism evidence="3 4">
    <name type="scientific">Thioflexithrix psekupsensis</name>
    <dbReference type="NCBI Taxonomy" id="1570016"/>
    <lineage>
        <taxon>Bacteria</taxon>
        <taxon>Pseudomonadati</taxon>
        <taxon>Pseudomonadota</taxon>
        <taxon>Gammaproteobacteria</taxon>
        <taxon>Thiotrichales</taxon>
        <taxon>Thioflexithrix</taxon>
    </lineage>
</organism>
<dbReference type="OrthoDB" id="9803916at2"/>
<feature type="coiled-coil region" evidence="1">
    <location>
        <begin position="182"/>
        <end position="216"/>
    </location>
</feature>
<dbReference type="EMBL" id="MSLT01000023">
    <property type="protein sequence ID" value="OUD11986.1"/>
    <property type="molecule type" value="Genomic_DNA"/>
</dbReference>
<protein>
    <recommendedName>
        <fullName evidence="2">Metallo-beta-lactamase domain-containing protein</fullName>
    </recommendedName>
</protein>
<dbReference type="Gene3D" id="3.60.15.10">
    <property type="entry name" value="Ribonuclease Z/Hydroxyacylglutathione hydrolase-like"/>
    <property type="match status" value="1"/>
</dbReference>
<evidence type="ECO:0000313" key="4">
    <source>
        <dbReference type="Proteomes" id="UP000194798"/>
    </source>
</evidence>
<comment type="caution">
    <text evidence="3">The sequence shown here is derived from an EMBL/GenBank/DDBJ whole genome shotgun (WGS) entry which is preliminary data.</text>
</comment>
<proteinExistence type="predicted"/>
<dbReference type="SMART" id="SM00849">
    <property type="entry name" value="Lactamase_B"/>
    <property type="match status" value="1"/>
</dbReference>
<reference evidence="3 4" key="1">
    <citation type="submission" date="2016-12" db="EMBL/GenBank/DDBJ databases">
        <title>Thioflexothrix psekupsii D3 genome sequencing and assembly.</title>
        <authorList>
            <person name="Fomenkov A."/>
            <person name="Vincze T."/>
            <person name="Grabovich M."/>
            <person name="Anton B.P."/>
            <person name="Dubinina G."/>
            <person name="Orlova M."/>
            <person name="Belousova E."/>
            <person name="Roberts R.J."/>
        </authorList>
    </citation>
    <scope>NUCLEOTIDE SEQUENCE [LARGE SCALE GENOMIC DNA]</scope>
    <source>
        <strain evidence="3">D3</strain>
    </source>
</reference>
<evidence type="ECO:0000313" key="3">
    <source>
        <dbReference type="EMBL" id="OUD11986.1"/>
    </source>
</evidence>
<dbReference type="Proteomes" id="UP000194798">
    <property type="component" value="Unassembled WGS sequence"/>
</dbReference>
<dbReference type="SUPFAM" id="SSF56281">
    <property type="entry name" value="Metallo-hydrolase/oxidoreductase"/>
    <property type="match status" value="1"/>
</dbReference>
<dbReference type="CDD" id="cd07715">
    <property type="entry name" value="TaR3-like_MBL-fold"/>
    <property type="match status" value="1"/>
</dbReference>
<dbReference type="Pfam" id="PF12706">
    <property type="entry name" value="Lactamase_B_2"/>
    <property type="match status" value="1"/>
</dbReference>
<sequence length="310" mass="35479">MSQSTSDLNYLRFWGVRGSYPAPFGSHLRVGGNTSCVELCADGHVLICDAGSGIIPLGNQLMGQSQIREVLVVLTHYHWDHISGLPFFVPAFVPGWRVNLFGPGNSAEEIEKRISGQMLDPYFPVEVETWMADIRYLEMENNQLRYGPFTIESFNVHHPGSTFGYRIQVRGKTIIYASDNELSFIDKNIENRRAELDNYELQLINAMQEEERIKALEVIQDAHVFIHDAQYTPEDYNKKRGWGHSCYIETVNFAADANIKQLYLFHVDPNYNDSKIELLHRDSIKILHDRQSSMQCHIAREGLTLDLDAL</sequence>
<keyword evidence="1" id="KW-0175">Coiled coil</keyword>
<dbReference type="PANTHER" id="PTHR42663">
    <property type="entry name" value="HYDROLASE C777.06C-RELATED-RELATED"/>
    <property type="match status" value="1"/>
</dbReference>
<name>A0A251X3M0_9GAMM</name>
<dbReference type="PANTHER" id="PTHR42663:SF4">
    <property type="entry name" value="SLL1036 PROTEIN"/>
    <property type="match status" value="1"/>
</dbReference>
<gene>
    <name evidence="3" type="ORF">TPSD3_12630</name>
</gene>
<keyword evidence="4" id="KW-1185">Reference proteome</keyword>
<dbReference type="InterPro" id="IPR001279">
    <property type="entry name" value="Metallo-B-lactamas"/>
</dbReference>
<accession>A0A251X3M0</accession>
<dbReference type="RefSeq" id="WP_086488901.1">
    <property type="nucleotide sequence ID" value="NZ_MSLT01000023.1"/>
</dbReference>
<dbReference type="InterPro" id="IPR036866">
    <property type="entry name" value="RibonucZ/Hydroxyglut_hydro"/>
</dbReference>
<evidence type="ECO:0000259" key="2">
    <source>
        <dbReference type="SMART" id="SM00849"/>
    </source>
</evidence>
<feature type="domain" description="Metallo-beta-lactamase" evidence="2">
    <location>
        <begin position="33"/>
        <end position="223"/>
    </location>
</feature>
<dbReference type="AlphaFoldDB" id="A0A251X3M0"/>
<evidence type="ECO:0000256" key="1">
    <source>
        <dbReference type="SAM" id="Coils"/>
    </source>
</evidence>